<protein>
    <submittedName>
        <fullName evidence="1">2-haloacid dehalogenase</fullName>
    </submittedName>
</protein>
<organism evidence="1 2">
    <name type="scientific">Rhodovulum marinum</name>
    <dbReference type="NCBI Taxonomy" id="320662"/>
    <lineage>
        <taxon>Bacteria</taxon>
        <taxon>Pseudomonadati</taxon>
        <taxon>Pseudomonadota</taxon>
        <taxon>Alphaproteobacteria</taxon>
        <taxon>Rhodobacterales</taxon>
        <taxon>Paracoccaceae</taxon>
        <taxon>Rhodovulum</taxon>
    </lineage>
</organism>
<dbReference type="SFLD" id="SFLDS00003">
    <property type="entry name" value="Haloacid_Dehalogenase"/>
    <property type="match status" value="1"/>
</dbReference>
<dbReference type="PANTHER" id="PTHR43611">
    <property type="entry name" value="ALPHA-D-GLUCOSE 1-PHOSPHATE PHOSPHATASE"/>
    <property type="match status" value="1"/>
</dbReference>
<accession>A0A4R2PZE7</accession>
<dbReference type="Gene3D" id="1.10.150.240">
    <property type="entry name" value="Putative phosphatase, domain 2"/>
    <property type="match status" value="1"/>
</dbReference>
<dbReference type="InterPro" id="IPR006439">
    <property type="entry name" value="HAD-SF_hydro_IA"/>
</dbReference>
<proteinExistence type="predicted"/>
<dbReference type="NCBIfam" id="TIGR01509">
    <property type="entry name" value="HAD-SF-IA-v3"/>
    <property type="match status" value="1"/>
</dbReference>
<name>A0A4R2PZE7_9RHOB</name>
<dbReference type="InterPro" id="IPR023214">
    <property type="entry name" value="HAD_sf"/>
</dbReference>
<keyword evidence="2" id="KW-1185">Reference proteome</keyword>
<dbReference type="SFLD" id="SFLDG01129">
    <property type="entry name" value="C1.5:_HAD__Beta-PGM__Phosphata"/>
    <property type="match status" value="1"/>
</dbReference>
<dbReference type="Proteomes" id="UP000294835">
    <property type="component" value="Unassembled WGS sequence"/>
</dbReference>
<dbReference type="Pfam" id="PF00702">
    <property type="entry name" value="Hydrolase"/>
    <property type="match status" value="1"/>
</dbReference>
<dbReference type="AlphaFoldDB" id="A0A4R2PZE7"/>
<comment type="caution">
    <text evidence="1">The sequence shown here is derived from an EMBL/GenBank/DDBJ whole genome shotgun (WGS) entry which is preliminary data.</text>
</comment>
<dbReference type="CDD" id="cd02603">
    <property type="entry name" value="HAD_sEH-N_like"/>
    <property type="match status" value="1"/>
</dbReference>
<evidence type="ECO:0000313" key="2">
    <source>
        <dbReference type="Proteomes" id="UP000294835"/>
    </source>
</evidence>
<dbReference type="EMBL" id="SLXP01000007">
    <property type="protein sequence ID" value="TCP40618.1"/>
    <property type="molecule type" value="Genomic_DNA"/>
</dbReference>
<dbReference type="SUPFAM" id="SSF56784">
    <property type="entry name" value="HAD-like"/>
    <property type="match status" value="1"/>
</dbReference>
<gene>
    <name evidence="1" type="ORF">EV662_107229</name>
</gene>
<dbReference type="Gene3D" id="3.40.50.1000">
    <property type="entry name" value="HAD superfamily/HAD-like"/>
    <property type="match status" value="1"/>
</dbReference>
<evidence type="ECO:0000313" key="1">
    <source>
        <dbReference type="EMBL" id="TCP40618.1"/>
    </source>
</evidence>
<sequence length="209" mass="23031">MPIEAVIFDIGRVLIDWQPEAFYDRMIGPERRRALFSEVDLEGMNLSVDLGADLSEAVAGMAARHPDWAAEIRLWESHWLEMASPAIPASVRILTALKSRGVPVFALTNFGVPTFEIARAAYPFFDLFDRAYVSGRLGVIKPNPAIYEIVERDSGIAPGALIFTDDRPENIAAAKARGWQTHLFDGAPGWAARLVAEGVLDETERTAHA</sequence>
<reference evidence="1 2" key="1">
    <citation type="submission" date="2019-03" db="EMBL/GenBank/DDBJ databases">
        <title>Genomic Encyclopedia of Type Strains, Phase IV (KMG-IV): sequencing the most valuable type-strain genomes for metagenomic binning, comparative biology and taxonomic classification.</title>
        <authorList>
            <person name="Goeker M."/>
        </authorList>
    </citation>
    <scope>NUCLEOTIDE SEQUENCE [LARGE SCALE GENOMIC DNA]</scope>
    <source>
        <strain evidence="1 2">DSM 18063</strain>
    </source>
</reference>
<dbReference type="InterPro" id="IPR036412">
    <property type="entry name" value="HAD-like_sf"/>
</dbReference>
<dbReference type="PANTHER" id="PTHR43611:SF3">
    <property type="entry name" value="FLAVIN MONONUCLEOTIDE HYDROLASE 1, CHLOROPLATIC"/>
    <property type="match status" value="1"/>
</dbReference>
<dbReference type="InterPro" id="IPR023198">
    <property type="entry name" value="PGP-like_dom2"/>
</dbReference>
<dbReference type="OrthoDB" id="9807742at2"/>
<dbReference type="RefSeq" id="WP_132462828.1">
    <property type="nucleotide sequence ID" value="NZ_SLXP01000007.1"/>
</dbReference>